<name>U5DGK8_AMBTC</name>
<dbReference type="EMBL" id="KI392068">
    <property type="protein sequence ID" value="ERN19548.1"/>
    <property type="molecule type" value="Genomic_DNA"/>
</dbReference>
<keyword evidence="3" id="KW-1185">Reference proteome</keyword>
<proteinExistence type="predicted"/>
<dbReference type="HOGENOM" id="CLU_1211217_0_0_1"/>
<feature type="compositionally biased region" description="Low complexity" evidence="1">
    <location>
        <begin position="149"/>
        <end position="174"/>
    </location>
</feature>
<dbReference type="Gramene" id="ERN19548">
    <property type="protein sequence ID" value="ERN19548"/>
    <property type="gene ID" value="AMTR_s00062p00075830"/>
</dbReference>
<dbReference type="Proteomes" id="UP000017836">
    <property type="component" value="Unassembled WGS sequence"/>
</dbReference>
<feature type="compositionally biased region" description="Pro residues" evidence="1">
    <location>
        <begin position="175"/>
        <end position="184"/>
    </location>
</feature>
<organism evidence="2 3">
    <name type="scientific">Amborella trichopoda</name>
    <dbReference type="NCBI Taxonomy" id="13333"/>
    <lineage>
        <taxon>Eukaryota</taxon>
        <taxon>Viridiplantae</taxon>
        <taxon>Streptophyta</taxon>
        <taxon>Embryophyta</taxon>
        <taxon>Tracheophyta</taxon>
        <taxon>Spermatophyta</taxon>
        <taxon>Magnoliopsida</taxon>
        <taxon>Amborellales</taxon>
        <taxon>Amborellaceae</taxon>
        <taxon>Amborella</taxon>
    </lineage>
</organism>
<accession>U5DGK8</accession>
<sequence length="229" mass="25108">MAQVLRYSPSILDSRHLQEPGQLVRLRHFHKLKINRNLPMCFIQVLIEVLNPSSIPSSLWMEVEGHLLQNVCGNRHRLLCATTFAQHSLTPAKLWSTTNGLWSYDYLLHSLTGTSSKATPLSIFPPYPPGNIPIINPLGSPLDEPGQPPQQLSSSPPSTLTQVPSPTISPIHLTPSPPPPPISAFPHPFPVGFPNPLSFVPDTPAPTKRHSFTPSSMALPLGSLHLLHN</sequence>
<gene>
    <name evidence="2" type="ORF">AMTR_s00062p00075830</name>
</gene>
<dbReference type="AlphaFoldDB" id="U5DGK8"/>
<reference evidence="3" key="1">
    <citation type="journal article" date="2013" name="Science">
        <title>The Amborella genome and the evolution of flowering plants.</title>
        <authorList>
            <consortium name="Amborella Genome Project"/>
        </authorList>
    </citation>
    <scope>NUCLEOTIDE SEQUENCE [LARGE SCALE GENOMIC DNA]</scope>
</reference>
<feature type="region of interest" description="Disordered" evidence="1">
    <location>
        <begin position="135"/>
        <end position="184"/>
    </location>
</feature>
<evidence type="ECO:0000313" key="3">
    <source>
        <dbReference type="Proteomes" id="UP000017836"/>
    </source>
</evidence>
<protein>
    <submittedName>
        <fullName evidence="2">Uncharacterized protein</fullName>
    </submittedName>
</protein>
<evidence type="ECO:0000256" key="1">
    <source>
        <dbReference type="SAM" id="MobiDB-lite"/>
    </source>
</evidence>
<evidence type="ECO:0000313" key="2">
    <source>
        <dbReference type="EMBL" id="ERN19548.1"/>
    </source>
</evidence>